<evidence type="ECO:0000313" key="3">
    <source>
        <dbReference type="Proteomes" id="UP000579605"/>
    </source>
</evidence>
<keyword evidence="3" id="KW-1185">Reference proteome</keyword>
<comment type="caution">
    <text evidence="2">The sequence shown here is derived from an EMBL/GenBank/DDBJ whole genome shotgun (WGS) entry which is preliminary data.</text>
</comment>
<keyword evidence="2" id="KW-0418">Kinase</keyword>
<comment type="similarity">
    <text evidence="1">Belongs to the ROK (NagC/XylR) family.</text>
</comment>
<dbReference type="Gene3D" id="3.30.420.40">
    <property type="match status" value="2"/>
</dbReference>
<keyword evidence="2" id="KW-0808">Transferase</keyword>
<dbReference type="AlphaFoldDB" id="A0A852Z7S1"/>
<dbReference type="InterPro" id="IPR043129">
    <property type="entry name" value="ATPase_NBD"/>
</dbReference>
<sequence>MTDSAPRTGPAVRGCVAALDVGGTSMKGALVDADRRVRARMSFPTPVADGPDAVVDQIGTALEALAARAPETGLDAPVAAGLVVPGIVDEARGVAVVAANIGWQDAPLVATLQDRLGIPVALGHDVRGGGLAEGVLGAGAGAQDVLFVALGTGIAASCIVDGRPLVAGGYAGEVGHVVVEPDGEPCGCGGRGCLERVASAAAVARRYTARTGTPVSGAADVALRVRDGDPDALAVWDEAVAALVTVLHTAVTLLGPEVVIIGGGLAEAEDLLLDPLRRGLEERLTFQRRPRLVRAALGDQAGCLGAALLAERTTPATLSPPATPTLPTMPAG</sequence>
<accession>A0A852Z7S1</accession>
<organism evidence="2 3">
    <name type="scientific">Actinopolymorpha rutila</name>
    <dbReference type="NCBI Taxonomy" id="446787"/>
    <lineage>
        <taxon>Bacteria</taxon>
        <taxon>Bacillati</taxon>
        <taxon>Actinomycetota</taxon>
        <taxon>Actinomycetes</taxon>
        <taxon>Propionibacteriales</taxon>
        <taxon>Actinopolymorphaceae</taxon>
        <taxon>Actinopolymorpha</taxon>
    </lineage>
</organism>
<evidence type="ECO:0000256" key="1">
    <source>
        <dbReference type="ARBA" id="ARBA00006479"/>
    </source>
</evidence>
<dbReference type="Pfam" id="PF00480">
    <property type="entry name" value="ROK"/>
    <property type="match status" value="1"/>
</dbReference>
<protein>
    <submittedName>
        <fullName evidence="2">Glucokinase</fullName>
        <ecNumber evidence="2">2.7.1.2</ecNumber>
    </submittedName>
</protein>
<dbReference type="PANTHER" id="PTHR18964:SF149">
    <property type="entry name" value="BIFUNCTIONAL UDP-N-ACETYLGLUCOSAMINE 2-EPIMERASE_N-ACETYLMANNOSAMINE KINASE"/>
    <property type="match status" value="1"/>
</dbReference>
<gene>
    <name evidence="2" type="ORF">F4554_001061</name>
</gene>
<dbReference type="EC" id="2.7.1.2" evidence="2"/>
<dbReference type="PANTHER" id="PTHR18964">
    <property type="entry name" value="ROK (REPRESSOR, ORF, KINASE) FAMILY"/>
    <property type="match status" value="1"/>
</dbReference>
<dbReference type="Proteomes" id="UP000579605">
    <property type="component" value="Unassembled WGS sequence"/>
</dbReference>
<name>A0A852Z7S1_9ACTN</name>
<dbReference type="SUPFAM" id="SSF53067">
    <property type="entry name" value="Actin-like ATPase domain"/>
    <property type="match status" value="1"/>
</dbReference>
<proteinExistence type="inferred from homology"/>
<reference evidence="2 3" key="1">
    <citation type="submission" date="2020-07" db="EMBL/GenBank/DDBJ databases">
        <title>Sequencing the genomes of 1000 actinobacteria strains.</title>
        <authorList>
            <person name="Klenk H.-P."/>
        </authorList>
    </citation>
    <scope>NUCLEOTIDE SEQUENCE [LARGE SCALE GENOMIC DNA]</scope>
    <source>
        <strain evidence="2 3">DSM 18448</strain>
    </source>
</reference>
<dbReference type="EMBL" id="JACBZH010000001">
    <property type="protein sequence ID" value="NYH88423.1"/>
    <property type="molecule type" value="Genomic_DNA"/>
</dbReference>
<dbReference type="RefSeq" id="WP_337795884.1">
    <property type="nucleotide sequence ID" value="NZ_BAAARR010000022.1"/>
</dbReference>
<dbReference type="GO" id="GO:0004340">
    <property type="term" value="F:glucokinase activity"/>
    <property type="evidence" value="ECO:0007669"/>
    <property type="project" value="UniProtKB-EC"/>
</dbReference>
<evidence type="ECO:0000313" key="2">
    <source>
        <dbReference type="EMBL" id="NYH88423.1"/>
    </source>
</evidence>
<dbReference type="InterPro" id="IPR000600">
    <property type="entry name" value="ROK"/>
</dbReference>